<evidence type="ECO:0000313" key="2">
    <source>
        <dbReference type="Proteomes" id="UP000024816"/>
    </source>
</evidence>
<sequence length="358" mass="41112">MRRCTACRYKQREALPNVDKKVIYLDQFALSELFLIKNDQRRPNLPYEDFWKEAFRLIERCVHLQQAIFPMSDVHSMETIVSRNPTELRLFTEMLGDAALVNSREVESAQIFQFAKAFMNDQGVPDLDFSVDEVLKRDRNVWLPDLHITVNADFSDLAEAIRDDRDAGYQSLAKLAERWAAERPSFEDVLEVELSSFGPVHKEAMVTASDTAARMSVFQLQRYFEHELIDCNTDQVLERLVSFLDWEGNRLLPHHKISSYLFAAIARKMAAGQKRAPNPGMLNDIRAISAYGPYVDAMFIDKECATFLSEAPLSEELGLSQRVYSLNTAEQFLELLRKTEATASPEVREYCAEIYAVE</sequence>
<evidence type="ECO:0000313" key="1">
    <source>
        <dbReference type="EMBL" id="KCZ91257.1"/>
    </source>
</evidence>
<gene>
    <name evidence="1" type="ORF">HJA_01925</name>
</gene>
<dbReference type="EMBL" id="ARYJ01000001">
    <property type="protein sequence ID" value="KCZ91257.1"/>
    <property type="molecule type" value="Genomic_DNA"/>
</dbReference>
<protein>
    <submittedName>
        <fullName evidence="1">Uncharacterized protein</fullName>
    </submittedName>
</protein>
<name>A0A059FKW6_9PROT</name>
<comment type="caution">
    <text evidence="1">The sequence shown here is derived from an EMBL/GenBank/DDBJ whole genome shotgun (WGS) entry which is preliminary data.</text>
</comment>
<keyword evidence="2" id="KW-1185">Reference proteome</keyword>
<dbReference type="PATRIC" id="fig|1280952.3.peg.391"/>
<dbReference type="eggNOG" id="ENOG5033ZAZ">
    <property type="taxonomic scope" value="Bacteria"/>
</dbReference>
<organism evidence="1 2">
    <name type="scientific">Hyphomonas jannaschiana VP2</name>
    <dbReference type="NCBI Taxonomy" id="1280952"/>
    <lineage>
        <taxon>Bacteria</taxon>
        <taxon>Pseudomonadati</taxon>
        <taxon>Pseudomonadota</taxon>
        <taxon>Alphaproteobacteria</taxon>
        <taxon>Hyphomonadales</taxon>
        <taxon>Hyphomonadaceae</taxon>
        <taxon>Hyphomonas</taxon>
    </lineage>
</organism>
<dbReference type="Proteomes" id="UP000024816">
    <property type="component" value="Unassembled WGS sequence"/>
</dbReference>
<dbReference type="STRING" id="1280952.HJA_01925"/>
<proteinExistence type="predicted"/>
<reference evidence="1 2" key="1">
    <citation type="journal article" date="2014" name="Antonie Van Leeuwenhoek">
        <title>Hyphomonas beringensis sp. nov. and Hyphomonas chukchiensis sp. nov., isolated from surface seawater of the Bering Sea and Chukchi Sea.</title>
        <authorList>
            <person name="Li C."/>
            <person name="Lai Q."/>
            <person name="Li G."/>
            <person name="Dong C."/>
            <person name="Wang J."/>
            <person name="Liao Y."/>
            <person name="Shao Z."/>
        </authorList>
    </citation>
    <scope>NUCLEOTIDE SEQUENCE [LARGE SCALE GENOMIC DNA]</scope>
    <source>
        <strain evidence="1 2">VP2</strain>
    </source>
</reference>
<dbReference type="AlphaFoldDB" id="A0A059FKW6"/>
<accession>A0A059FKW6</accession>